<protein>
    <recommendedName>
        <fullName evidence="2">DUF7704 domain-containing protein</fullName>
    </recommendedName>
</protein>
<feature type="transmembrane region" description="Helical" evidence="1">
    <location>
        <begin position="525"/>
        <end position="544"/>
    </location>
</feature>
<keyword evidence="1" id="KW-0472">Membrane</keyword>
<keyword evidence="1" id="KW-0812">Transmembrane</keyword>
<feature type="transmembrane region" description="Helical" evidence="1">
    <location>
        <begin position="493"/>
        <end position="513"/>
    </location>
</feature>
<reference evidence="3 4" key="1">
    <citation type="journal article" date="2023" name="G3 (Bethesda)">
        <title>A chromosome-level genome assembly of Zasmidium syzygii isolated from banana leaves.</title>
        <authorList>
            <person name="van Westerhoven A.C."/>
            <person name="Mehrabi R."/>
            <person name="Talebi R."/>
            <person name="Steentjes M.B.F."/>
            <person name="Corcolon B."/>
            <person name="Chong P.A."/>
            <person name="Kema G.H.J."/>
            <person name="Seidl M.F."/>
        </authorList>
    </citation>
    <scope>NUCLEOTIDE SEQUENCE [LARGE SCALE GENOMIC DNA]</scope>
    <source>
        <strain evidence="3 4">P124</strain>
    </source>
</reference>
<proteinExistence type="predicted"/>
<name>A0ABR0E4U4_ZASCE</name>
<feature type="transmembrane region" description="Helical" evidence="1">
    <location>
        <begin position="450"/>
        <end position="473"/>
    </location>
</feature>
<organism evidence="3 4">
    <name type="scientific">Zasmidium cellare</name>
    <name type="common">Wine cellar mold</name>
    <name type="synonym">Racodium cellare</name>
    <dbReference type="NCBI Taxonomy" id="395010"/>
    <lineage>
        <taxon>Eukaryota</taxon>
        <taxon>Fungi</taxon>
        <taxon>Dikarya</taxon>
        <taxon>Ascomycota</taxon>
        <taxon>Pezizomycotina</taxon>
        <taxon>Dothideomycetes</taxon>
        <taxon>Dothideomycetidae</taxon>
        <taxon>Mycosphaerellales</taxon>
        <taxon>Mycosphaerellaceae</taxon>
        <taxon>Zasmidium</taxon>
    </lineage>
</organism>
<dbReference type="EMBL" id="JAXOVC010000010">
    <property type="protein sequence ID" value="KAK4496241.1"/>
    <property type="molecule type" value="Genomic_DNA"/>
</dbReference>
<accession>A0ABR0E4U4</accession>
<keyword evidence="1" id="KW-1133">Transmembrane helix</keyword>
<gene>
    <name evidence="3" type="ORF">PRZ48_012221</name>
</gene>
<evidence type="ECO:0000256" key="1">
    <source>
        <dbReference type="SAM" id="Phobius"/>
    </source>
</evidence>
<feature type="transmembrane region" description="Helical" evidence="1">
    <location>
        <begin position="559"/>
        <end position="581"/>
    </location>
</feature>
<comment type="caution">
    <text evidence="3">The sequence shown here is derived from an EMBL/GenBank/DDBJ whole genome shotgun (WGS) entry which is preliminary data.</text>
</comment>
<sequence>MAYHKSAKQHSQVATRELLSSAPRGTSQRVVTLARTPDDVTVTRLIWCIQRLGMESTPMAYLPSRISESKMLDMAIEAFMHLHIKTGWPAECPLYSYRKYMQTVALLRKHLDTWDGKTGLDAIVGTVNILGVVDALSRDNVRSRSQAVLDFFTHWNGLSNLLLYSSPSGASSEIAQACLDMAGGLTFAIPCFGGIPSPFETKVWLESEPTDLHTLPSELQSLKRCTRRLSIKLPGLISLVRQLRSNPGESIMCQARALSAEIYAFQDESAMDWVLSRTWTSPTEPDDETTQDMVPITLHFANIREMTAATMYWQSRILATRLYRLLHGLGDGRVSWDDMGPSSEEMELVNNIFMAFPFPKTIGSCADAPFTMGFVITWLICWTLPDFQGLPIDSLEAWILRQLDVSFAGWAIGPSKLIKNLVLHRSKSSRRTPNKTMPPKSSPVPTFYRIAFLIIDPLIAISGVYLNIFAPALTVDSFVPSSLSPYQPLQSFLLHQIAGGLLTCAILDVFLLRKTNEVWIWRTQQWAQLAYDVVILTSQVYSWVQQGRLSLGALRLEDWASFAIVAVVGLVRILFIAGIGMKRNGGKRR</sequence>
<feature type="domain" description="DUF7704" evidence="2">
    <location>
        <begin position="443"/>
        <end position="580"/>
    </location>
</feature>
<dbReference type="PANTHER" id="PTHR37019">
    <property type="entry name" value="CHROMOSOME 1, WHOLE GENOME SHOTGUN SEQUENCE"/>
    <property type="match status" value="1"/>
</dbReference>
<keyword evidence="4" id="KW-1185">Reference proteome</keyword>
<dbReference type="Pfam" id="PF24803">
    <property type="entry name" value="DUF7704"/>
    <property type="match status" value="1"/>
</dbReference>
<evidence type="ECO:0000313" key="3">
    <source>
        <dbReference type="EMBL" id="KAK4496241.1"/>
    </source>
</evidence>
<evidence type="ECO:0000313" key="4">
    <source>
        <dbReference type="Proteomes" id="UP001305779"/>
    </source>
</evidence>
<dbReference type="PANTHER" id="PTHR37019:SF1">
    <property type="entry name" value="EXPERA DOMAIN-CONTAINING PROTEIN"/>
    <property type="match status" value="1"/>
</dbReference>
<dbReference type="Proteomes" id="UP001305779">
    <property type="component" value="Unassembled WGS sequence"/>
</dbReference>
<evidence type="ECO:0000259" key="2">
    <source>
        <dbReference type="Pfam" id="PF24803"/>
    </source>
</evidence>
<dbReference type="InterPro" id="IPR056121">
    <property type="entry name" value="DUF7704"/>
</dbReference>